<dbReference type="InterPro" id="IPR051354">
    <property type="entry name" value="Transposase_27_IS1"/>
</dbReference>
<dbReference type="PANTHER" id="PTHR33293">
    <property type="entry name" value="INSERTION ELEMENT IS1 1 PROTEIN INSB-RELATED"/>
    <property type="match status" value="1"/>
</dbReference>
<dbReference type="InterPro" id="IPR038116">
    <property type="entry name" value="TrpR-like_sf"/>
</dbReference>
<comment type="caution">
    <text evidence="1">The sequence shown here is derived from an EMBL/GenBank/DDBJ whole genome shotgun (WGS) entry which is preliminary data.</text>
</comment>
<accession>A0ABQ2JRN3</accession>
<sequence>MPIPLDPKHKSSYQNGMNKLPLAKRTQILAMLCEGSSMRSISRVTDVSINTVSKLLIDAGEACLHIHDEYVRGVTASRVQCDEIWSFCYAKQKNVKGAKAAPDGAGDVWTWTALDSDTKLMVSYFVGDRTLESAQIFIEDLYRRLANRVQLSTDGHGAYVQAVEGTFGGDVDYAQIVKVYGSLPSTSPDVRYSPAECIAIRTNVVEGAPDPKHVSTSHVERMNLSIRMQNRRFTRLTNAFSKKLDNHIHALALYFAFYNFCRIHKSLKVTPAMAAGITDRLWKLEDIVAQIDEMAPAPKARGPYKKRV</sequence>
<dbReference type="EMBL" id="BMLK01000010">
    <property type="protein sequence ID" value="GGN51350.1"/>
    <property type="molecule type" value="Genomic_DNA"/>
</dbReference>
<keyword evidence="2" id="KW-1185">Reference proteome</keyword>
<evidence type="ECO:0000313" key="2">
    <source>
        <dbReference type="Proteomes" id="UP000605099"/>
    </source>
</evidence>
<evidence type="ECO:0000313" key="1">
    <source>
        <dbReference type="EMBL" id="GGN51350.1"/>
    </source>
</evidence>
<dbReference type="Gene3D" id="1.10.1270.10">
    <property type="entry name" value="TrpR-like"/>
    <property type="match status" value="1"/>
</dbReference>
<gene>
    <name evidence="1" type="ORF">GCM10011349_23850</name>
</gene>
<dbReference type="Proteomes" id="UP000605099">
    <property type="component" value="Unassembled WGS sequence"/>
</dbReference>
<proteinExistence type="predicted"/>
<dbReference type="PANTHER" id="PTHR33293:SF1">
    <property type="entry name" value="INSERTION ELEMENT IS1 1 PROTEIN INSB-RELATED"/>
    <property type="match status" value="1"/>
</dbReference>
<organism evidence="1 2">
    <name type="scientific">Novosphingobium indicum</name>
    <dbReference type="NCBI Taxonomy" id="462949"/>
    <lineage>
        <taxon>Bacteria</taxon>
        <taxon>Pseudomonadati</taxon>
        <taxon>Pseudomonadota</taxon>
        <taxon>Alphaproteobacteria</taxon>
        <taxon>Sphingomonadales</taxon>
        <taxon>Sphingomonadaceae</taxon>
        <taxon>Novosphingobium</taxon>
    </lineage>
</organism>
<protein>
    <submittedName>
        <fullName evidence="1">Transposase</fullName>
    </submittedName>
</protein>
<reference evidence="2" key="1">
    <citation type="journal article" date="2019" name="Int. J. Syst. Evol. Microbiol.">
        <title>The Global Catalogue of Microorganisms (GCM) 10K type strain sequencing project: providing services to taxonomists for standard genome sequencing and annotation.</title>
        <authorList>
            <consortium name="The Broad Institute Genomics Platform"/>
            <consortium name="The Broad Institute Genome Sequencing Center for Infectious Disease"/>
            <person name="Wu L."/>
            <person name="Ma J."/>
        </authorList>
    </citation>
    <scope>NUCLEOTIDE SEQUENCE [LARGE SCALE GENOMIC DNA]</scope>
    <source>
        <strain evidence="2">CGMCC 1.6784</strain>
    </source>
</reference>
<name>A0ABQ2JRN3_9SPHN</name>